<proteinExistence type="predicted"/>
<accession>A0ABU0E889</accession>
<evidence type="ECO:0000313" key="2">
    <source>
        <dbReference type="Proteomes" id="UP001230220"/>
    </source>
</evidence>
<reference evidence="1 2" key="1">
    <citation type="submission" date="2023-07" db="EMBL/GenBank/DDBJ databases">
        <title>Genomic Encyclopedia of Type Strains, Phase IV (KMG-IV): sequencing the most valuable type-strain genomes for metagenomic binning, comparative biology and taxonomic classification.</title>
        <authorList>
            <person name="Goeker M."/>
        </authorList>
    </citation>
    <scope>NUCLEOTIDE SEQUENCE [LARGE SCALE GENOMIC DNA]</scope>
    <source>
        <strain evidence="1 2">DSM 16784</strain>
    </source>
</reference>
<protein>
    <submittedName>
        <fullName evidence="1">Uncharacterized protein</fullName>
    </submittedName>
</protein>
<dbReference type="Proteomes" id="UP001230220">
    <property type="component" value="Unassembled WGS sequence"/>
</dbReference>
<name>A0ABU0E889_9FIRM</name>
<keyword evidence="2" id="KW-1185">Reference proteome</keyword>
<sequence>MQQSAPTNEQISQWKKVWSQYKDRLKPNRKSGQDVIDYLFSRYPLTEVDDEALKEVVTSNIMCNEVYKEKLPDGQQPSPRVFYLDNIGHGKHIYKQQDPMYKDTKIFIGVDTVSGHFHIEGSSLLWDEVCAYQGVDEYDIQNFYYVAEYISCLKRFDLLNSILNS</sequence>
<gene>
    <name evidence="1" type="ORF">J2S15_003459</name>
</gene>
<comment type="caution">
    <text evidence="1">The sequence shown here is derived from an EMBL/GenBank/DDBJ whole genome shotgun (WGS) entry which is preliminary data.</text>
</comment>
<dbReference type="RefSeq" id="WP_307410596.1">
    <property type="nucleotide sequence ID" value="NZ_JAUSUR010000007.1"/>
</dbReference>
<dbReference type="EMBL" id="JAUSUR010000007">
    <property type="protein sequence ID" value="MDQ0362705.1"/>
    <property type="molecule type" value="Genomic_DNA"/>
</dbReference>
<evidence type="ECO:0000313" key="1">
    <source>
        <dbReference type="EMBL" id="MDQ0362705.1"/>
    </source>
</evidence>
<organism evidence="1 2">
    <name type="scientific">Breznakia pachnodae</name>
    <dbReference type="NCBI Taxonomy" id="265178"/>
    <lineage>
        <taxon>Bacteria</taxon>
        <taxon>Bacillati</taxon>
        <taxon>Bacillota</taxon>
        <taxon>Erysipelotrichia</taxon>
        <taxon>Erysipelotrichales</taxon>
        <taxon>Erysipelotrichaceae</taxon>
        <taxon>Breznakia</taxon>
    </lineage>
</organism>